<dbReference type="GO" id="GO:0016987">
    <property type="term" value="F:sigma factor activity"/>
    <property type="evidence" value="ECO:0007669"/>
    <property type="project" value="UniProtKB-KW"/>
</dbReference>
<dbReference type="InterPro" id="IPR036388">
    <property type="entry name" value="WH-like_DNA-bd_sf"/>
</dbReference>
<dbReference type="Gene3D" id="1.10.10.10">
    <property type="entry name" value="Winged helix-like DNA-binding domain superfamily/Winged helix DNA-binding domain"/>
    <property type="match status" value="1"/>
</dbReference>
<dbReference type="EMBL" id="FOMG01000029">
    <property type="protein sequence ID" value="SFD28213.1"/>
    <property type="molecule type" value="Genomic_DNA"/>
</dbReference>
<dbReference type="GO" id="GO:0006352">
    <property type="term" value="P:DNA-templated transcription initiation"/>
    <property type="evidence" value="ECO:0007669"/>
    <property type="project" value="InterPro"/>
</dbReference>
<dbReference type="InterPro" id="IPR013325">
    <property type="entry name" value="RNA_pol_sigma_r2"/>
</dbReference>
<reference evidence="7 8" key="1">
    <citation type="submission" date="2016-10" db="EMBL/GenBank/DDBJ databases">
        <authorList>
            <person name="de Groot N.N."/>
        </authorList>
    </citation>
    <scope>NUCLEOTIDE SEQUENCE [LARGE SCALE GENOMIC DNA]</scope>
    <source>
        <strain evidence="7 8">DSM 12992</strain>
    </source>
</reference>
<proteinExistence type="inferred from homology"/>
<evidence type="ECO:0000259" key="5">
    <source>
        <dbReference type="Pfam" id="PF04542"/>
    </source>
</evidence>
<dbReference type="PANTHER" id="PTHR43133:SF51">
    <property type="entry name" value="RNA POLYMERASE SIGMA FACTOR"/>
    <property type="match status" value="1"/>
</dbReference>
<evidence type="ECO:0000256" key="3">
    <source>
        <dbReference type="ARBA" id="ARBA00023082"/>
    </source>
</evidence>
<sequence>MDKNFFLIRRMKQGDESAVNDFVKQYYSEIYRYCYYKFSNKWQAEDVTQDTFINFFRHFNSYIHKGKAKNYLYVIAGNLCKNEYKKHKEVSTLQEEDQIVDTKEVQKEIVLKVSMEQEISRLPNEFKEVVLLYYFQNLKIREIAEILDIKISLVKYRLSESKKMLKKSIDKEDFYGCSFKSGNSSL</sequence>
<dbReference type="InterPro" id="IPR013249">
    <property type="entry name" value="RNA_pol_sigma70_r4_t2"/>
</dbReference>
<dbReference type="SUPFAM" id="SSF88659">
    <property type="entry name" value="Sigma3 and sigma4 domains of RNA polymerase sigma factors"/>
    <property type="match status" value="1"/>
</dbReference>
<dbReference type="SUPFAM" id="SSF88946">
    <property type="entry name" value="Sigma2 domain of RNA polymerase sigma factors"/>
    <property type="match status" value="1"/>
</dbReference>
<dbReference type="RefSeq" id="WP_090093638.1">
    <property type="nucleotide sequence ID" value="NZ_FOMG01000029.1"/>
</dbReference>
<keyword evidence="8" id="KW-1185">Reference proteome</keyword>
<dbReference type="PANTHER" id="PTHR43133">
    <property type="entry name" value="RNA POLYMERASE ECF-TYPE SIGMA FACTO"/>
    <property type="match status" value="1"/>
</dbReference>
<dbReference type="InterPro" id="IPR014284">
    <property type="entry name" value="RNA_pol_sigma-70_dom"/>
</dbReference>
<protein>
    <submittedName>
        <fullName evidence="7">RNA polymerase sigma-70 factor, ECF subfamily</fullName>
    </submittedName>
</protein>
<feature type="domain" description="RNA polymerase sigma factor 70 region 4 type 2" evidence="6">
    <location>
        <begin position="115"/>
        <end position="165"/>
    </location>
</feature>
<comment type="similarity">
    <text evidence="1">Belongs to the sigma-70 factor family. ECF subfamily.</text>
</comment>
<keyword evidence="3" id="KW-0731">Sigma factor</keyword>
<evidence type="ECO:0000313" key="8">
    <source>
        <dbReference type="Proteomes" id="UP000199263"/>
    </source>
</evidence>
<evidence type="ECO:0000313" key="7">
    <source>
        <dbReference type="EMBL" id="SFD28213.1"/>
    </source>
</evidence>
<dbReference type="Pfam" id="PF04542">
    <property type="entry name" value="Sigma70_r2"/>
    <property type="match status" value="1"/>
</dbReference>
<feature type="domain" description="RNA polymerase sigma-70 region 2" evidence="5">
    <location>
        <begin position="22"/>
        <end position="88"/>
    </location>
</feature>
<evidence type="ECO:0000256" key="1">
    <source>
        <dbReference type="ARBA" id="ARBA00010641"/>
    </source>
</evidence>
<dbReference type="Proteomes" id="UP000199263">
    <property type="component" value="Unassembled WGS sequence"/>
</dbReference>
<dbReference type="OrthoDB" id="9789355at2"/>
<evidence type="ECO:0000256" key="4">
    <source>
        <dbReference type="ARBA" id="ARBA00023163"/>
    </source>
</evidence>
<dbReference type="NCBIfam" id="TIGR02937">
    <property type="entry name" value="sigma70-ECF"/>
    <property type="match status" value="1"/>
</dbReference>
<dbReference type="InterPro" id="IPR007627">
    <property type="entry name" value="RNA_pol_sigma70_r2"/>
</dbReference>
<organism evidence="7 8">
    <name type="scientific">Clostridium uliginosum</name>
    <dbReference type="NCBI Taxonomy" id="119641"/>
    <lineage>
        <taxon>Bacteria</taxon>
        <taxon>Bacillati</taxon>
        <taxon>Bacillota</taxon>
        <taxon>Clostridia</taxon>
        <taxon>Eubacteriales</taxon>
        <taxon>Clostridiaceae</taxon>
        <taxon>Clostridium</taxon>
    </lineage>
</organism>
<keyword evidence="4" id="KW-0804">Transcription</keyword>
<dbReference type="InterPro" id="IPR039425">
    <property type="entry name" value="RNA_pol_sigma-70-like"/>
</dbReference>
<evidence type="ECO:0000259" key="6">
    <source>
        <dbReference type="Pfam" id="PF08281"/>
    </source>
</evidence>
<dbReference type="InterPro" id="IPR013324">
    <property type="entry name" value="RNA_pol_sigma_r3/r4-like"/>
</dbReference>
<keyword evidence="2" id="KW-0805">Transcription regulation</keyword>
<dbReference type="Pfam" id="PF08281">
    <property type="entry name" value="Sigma70_r4_2"/>
    <property type="match status" value="1"/>
</dbReference>
<dbReference type="Gene3D" id="1.10.1740.10">
    <property type="match status" value="1"/>
</dbReference>
<dbReference type="STRING" id="119641.SAMN05421842_12933"/>
<dbReference type="GO" id="GO:0003677">
    <property type="term" value="F:DNA binding"/>
    <property type="evidence" value="ECO:0007669"/>
    <property type="project" value="InterPro"/>
</dbReference>
<dbReference type="AlphaFoldDB" id="A0A1I1R9I1"/>
<accession>A0A1I1R9I1</accession>
<name>A0A1I1R9I1_9CLOT</name>
<evidence type="ECO:0000256" key="2">
    <source>
        <dbReference type="ARBA" id="ARBA00023015"/>
    </source>
</evidence>
<gene>
    <name evidence="7" type="ORF">SAMN05421842_12933</name>
</gene>
<dbReference type="CDD" id="cd06171">
    <property type="entry name" value="Sigma70_r4"/>
    <property type="match status" value="1"/>
</dbReference>